<comment type="subcellular location">
    <subcellularLocation>
        <location evidence="1 9">Cell outer membrane</location>
        <topology evidence="1 9">Multi-pass membrane protein</topology>
    </subcellularLocation>
</comment>
<dbReference type="Pfam" id="PF07715">
    <property type="entry name" value="Plug"/>
    <property type="match status" value="1"/>
</dbReference>
<proteinExistence type="inferred from homology"/>
<dbReference type="PROSITE" id="PS00430">
    <property type="entry name" value="TONB_DEPENDENT_REC_1"/>
    <property type="match status" value="1"/>
</dbReference>
<evidence type="ECO:0000256" key="8">
    <source>
        <dbReference type="ARBA" id="ARBA00023237"/>
    </source>
</evidence>
<evidence type="ECO:0000256" key="7">
    <source>
        <dbReference type="ARBA" id="ARBA00023136"/>
    </source>
</evidence>
<comment type="similarity">
    <text evidence="9 11">Belongs to the TonB-dependent receptor family.</text>
</comment>
<feature type="short sequence motif" description="TonB box" evidence="10">
    <location>
        <begin position="31"/>
        <end position="37"/>
    </location>
</feature>
<organism evidence="15 16">
    <name type="scientific">Sandaracinobacter neustonicus</name>
    <dbReference type="NCBI Taxonomy" id="1715348"/>
    <lineage>
        <taxon>Bacteria</taxon>
        <taxon>Pseudomonadati</taxon>
        <taxon>Pseudomonadota</taxon>
        <taxon>Alphaproteobacteria</taxon>
        <taxon>Sphingomonadales</taxon>
        <taxon>Sphingosinicellaceae</taxon>
        <taxon>Sandaracinobacter</taxon>
    </lineage>
</organism>
<keyword evidence="4 9" id="KW-0812">Transmembrane</keyword>
<keyword evidence="5 12" id="KW-0732">Signal</keyword>
<dbReference type="PANTHER" id="PTHR47234">
    <property type="match status" value="1"/>
</dbReference>
<evidence type="ECO:0000256" key="2">
    <source>
        <dbReference type="ARBA" id="ARBA00022448"/>
    </source>
</evidence>
<keyword evidence="15" id="KW-0675">Receptor</keyword>
<feature type="domain" description="TonB-dependent receptor-like beta-barrel" evidence="13">
    <location>
        <begin position="318"/>
        <end position="828"/>
    </location>
</feature>
<dbReference type="OrthoDB" id="7051241at2"/>
<evidence type="ECO:0000313" key="16">
    <source>
        <dbReference type="Proteomes" id="UP000319897"/>
    </source>
</evidence>
<evidence type="ECO:0000256" key="3">
    <source>
        <dbReference type="ARBA" id="ARBA00022452"/>
    </source>
</evidence>
<dbReference type="PROSITE" id="PS52016">
    <property type="entry name" value="TONB_DEPENDENT_REC_3"/>
    <property type="match status" value="1"/>
</dbReference>
<comment type="caution">
    <text evidence="15">The sequence shown here is derived from an EMBL/GenBank/DDBJ whole genome shotgun (WGS) entry which is preliminary data.</text>
</comment>
<evidence type="ECO:0000256" key="10">
    <source>
        <dbReference type="PROSITE-ProRule" id="PRU10143"/>
    </source>
</evidence>
<keyword evidence="7 9" id="KW-0472">Membrane</keyword>
<evidence type="ECO:0000256" key="5">
    <source>
        <dbReference type="ARBA" id="ARBA00022729"/>
    </source>
</evidence>
<dbReference type="InterPro" id="IPR000531">
    <property type="entry name" value="Beta-barrel_TonB"/>
</dbReference>
<dbReference type="Proteomes" id="UP000319897">
    <property type="component" value="Unassembled WGS sequence"/>
</dbReference>
<dbReference type="PANTHER" id="PTHR47234:SF3">
    <property type="entry name" value="SECRETIN_TONB SHORT N-TERMINAL DOMAIN-CONTAINING PROTEIN"/>
    <property type="match status" value="1"/>
</dbReference>
<dbReference type="Gene3D" id="2.170.130.10">
    <property type="entry name" value="TonB-dependent receptor, plug domain"/>
    <property type="match status" value="1"/>
</dbReference>
<gene>
    <name evidence="15" type="ORF">FJQ54_10460</name>
</gene>
<accession>A0A501XII3</accession>
<keyword evidence="2 9" id="KW-0813">Transport</keyword>
<evidence type="ECO:0000256" key="4">
    <source>
        <dbReference type="ARBA" id="ARBA00022692"/>
    </source>
</evidence>
<dbReference type="InterPro" id="IPR010916">
    <property type="entry name" value="TonB_box_CS"/>
</dbReference>
<feature type="signal peptide" evidence="12">
    <location>
        <begin position="1"/>
        <end position="20"/>
    </location>
</feature>
<name>A0A501XII3_9SPHN</name>
<dbReference type="RefSeq" id="WP_140928368.1">
    <property type="nucleotide sequence ID" value="NZ_VFSU01000026.1"/>
</dbReference>
<feature type="domain" description="TonB-dependent receptor plug" evidence="14">
    <location>
        <begin position="44"/>
        <end position="165"/>
    </location>
</feature>
<evidence type="ECO:0000256" key="12">
    <source>
        <dbReference type="SAM" id="SignalP"/>
    </source>
</evidence>
<dbReference type="InterPro" id="IPR012910">
    <property type="entry name" value="Plug_dom"/>
</dbReference>
<keyword evidence="6 10" id="KW-0798">TonB box</keyword>
<dbReference type="EMBL" id="VFSU01000026">
    <property type="protein sequence ID" value="TPE60432.1"/>
    <property type="molecule type" value="Genomic_DNA"/>
</dbReference>
<sequence>MRLRALLLGSLMLPATPALAQETASAVDADTIIVTGTRRLDRTVADSPVPVDVVGLTAMQNSGQTETARALRDLVPSFNFPQPTVADGTDVIRPASLRGLGPDQTLVLVNGKRRHLSALLNINGSVGRGSQAVDVNFIPSAALSRVEVLRDGAAAQYGSDAIAGVINFQLNDAREGGRFSVTYGQNVTDIAGVNRMGGVVLGSNGLPQLTPDGVLTLEDSGRKLHATDGKTVTVTGNMGFPLGAEGFLNISGEYRNREKTNRTGYDRRQQYNVVANNWDVAAEQAFDRRSHRIGDPKTEDGLISVNMGMPLDDRVDLYAFGTWGKRHGESAGFYRTSRDNRNVYALYPDGFLPLITSDSYDFAATGGLKGDFGGWSWDLSMQFGQNKLNYTIVNTLNASLGAASKDEFDAGGLTYTQWVNNLDISRDFDFFERSTLSFGLEYRRETFRVRAGEPDSYRSGGVTLCQNNPQWCTTSSATAGAAPGSQVFPGFQPVIGGVSVTGTNARENISAYAELDLDLLPIWNLQLAGRYEDYSDFGNDWNWKAATRFEVLDWLAVRGSVSTGFRAPGVAQQYFAAAATNNVNGVLLDTVTLPVNNPVAQALGASPLKPETAVNWSAGLTASPFSGLNFTFDYYEIKIDDRIVLTENMVASRNAAGQPSGSNPGYGIAQILNAAGFNTISAARFFINGIDTKTRGFDAIATYKHDFNELGSMQFTLGYNWNKTEITDTKATPGALNQVPGIVLFGRQESLRITEGTPKDKIIVGLDYDWKWLGVTMRGNRYGKVLAAGADAFTDHVIRAAFVADAEIRVRPENRFNGLELAFGANNLFDKYPNAFPTGRGTDPATGAARNYSANNYYFPFSSYSPYGFNGRYLYGRISYRF</sequence>
<dbReference type="InterPro" id="IPR039426">
    <property type="entry name" value="TonB-dep_rcpt-like"/>
</dbReference>
<dbReference type="InterPro" id="IPR036942">
    <property type="entry name" value="Beta-barrel_TonB_sf"/>
</dbReference>
<dbReference type="Pfam" id="PF00593">
    <property type="entry name" value="TonB_dep_Rec_b-barrel"/>
    <property type="match status" value="1"/>
</dbReference>
<keyword evidence="3 9" id="KW-1134">Transmembrane beta strand</keyword>
<keyword evidence="16" id="KW-1185">Reference proteome</keyword>
<dbReference type="SUPFAM" id="SSF56935">
    <property type="entry name" value="Porins"/>
    <property type="match status" value="1"/>
</dbReference>
<feature type="chain" id="PRO_5021466165" evidence="12">
    <location>
        <begin position="21"/>
        <end position="882"/>
    </location>
</feature>
<keyword evidence="8 9" id="KW-0998">Cell outer membrane</keyword>
<dbReference type="Gene3D" id="2.40.170.20">
    <property type="entry name" value="TonB-dependent receptor, beta-barrel domain"/>
    <property type="match status" value="1"/>
</dbReference>
<evidence type="ECO:0000256" key="9">
    <source>
        <dbReference type="PROSITE-ProRule" id="PRU01360"/>
    </source>
</evidence>
<dbReference type="CDD" id="cd01347">
    <property type="entry name" value="ligand_gated_channel"/>
    <property type="match status" value="1"/>
</dbReference>
<dbReference type="GO" id="GO:0009279">
    <property type="term" value="C:cell outer membrane"/>
    <property type="evidence" value="ECO:0007669"/>
    <property type="project" value="UniProtKB-SubCell"/>
</dbReference>
<reference evidence="15 16" key="1">
    <citation type="submission" date="2019-06" db="EMBL/GenBank/DDBJ databases">
        <authorList>
            <person name="Lee I."/>
            <person name="Jang G.I."/>
            <person name="Hwang C.Y."/>
        </authorList>
    </citation>
    <scope>NUCLEOTIDE SEQUENCE [LARGE SCALE GENOMIC DNA]</scope>
    <source>
        <strain evidence="15 16">PAMC 28131</strain>
    </source>
</reference>
<evidence type="ECO:0000313" key="15">
    <source>
        <dbReference type="EMBL" id="TPE60432.1"/>
    </source>
</evidence>
<dbReference type="InterPro" id="IPR037066">
    <property type="entry name" value="Plug_dom_sf"/>
</dbReference>
<evidence type="ECO:0000256" key="11">
    <source>
        <dbReference type="RuleBase" id="RU003357"/>
    </source>
</evidence>
<evidence type="ECO:0000256" key="1">
    <source>
        <dbReference type="ARBA" id="ARBA00004571"/>
    </source>
</evidence>
<evidence type="ECO:0000256" key="6">
    <source>
        <dbReference type="ARBA" id="ARBA00023077"/>
    </source>
</evidence>
<evidence type="ECO:0000259" key="13">
    <source>
        <dbReference type="Pfam" id="PF00593"/>
    </source>
</evidence>
<dbReference type="AlphaFoldDB" id="A0A501XII3"/>
<protein>
    <submittedName>
        <fullName evidence="15">TonB-dependent receptor</fullName>
    </submittedName>
</protein>
<evidence type="ECO:0000259" key="14">
    <source>
        <dbReference type="Pfam" id="PF07715"/>
    </source>
</evidence>